<accession>A0A4R2PGC7</accession>
<name>A0A4R2PGC7_RHOSA</name>
<evidence type="ECO:0000259" key="1">
    <source>
        <dbReference type="Pfam" id="PF13622"/>
    </source>
</evidence>
<dbReference type="InParanoid" id="A0A4R2PGC7"/>
<gene>
    <name evidence="2" type="ORF">EV659_10538</name>
</gene>
<sequence>MDKALVDAVLADPAYEGPLTGIPYAEFLGVRLRREGARLLLSLPFSPTLIGSPAPPRLHGGVVGGLLELSASLQWLFETARDNGGPPERLPKPIGMTVEYLRGGEPKAVFAEARVARQGRRIANVRAQAWQDREEDAIAAGLMHFLIPSAPTAERSTSPTRSARQ</sequence>
<evidence type="ECO:0000313" key="2">
    <source>
        <dbReference type="EMBL" id="TCP34413.1"/>
    </source>
</evidence>
<dbReference type="Proteomes" id="UP000295399">
    <property type="component" value="Unassembled WGS sequence"/>
</dbReference>
<dbReference type="AlphaFoldDB" id="A0A4R2PGC7"/>
<dbReference type="InterPro" id="IPR029069">
    <property type="entry name" value="HotDog_dom_sf"/>
</dbReference>
<keyword evidence="3" id="KW-1185">Reference proteome</keyword>
<dbReference type="Pfam" id="PF13622">
    <property type="entry name" value="4HBT_3"/>
    <property type="match status" value="1"/>
</dbReference>
<dbReference type="RefSeq" id="WP_132708351.1">
    <property type="nucleotide sequence ID" value="NZ_JACIGF010000005.1"/>
</dbReference>
<dbReference type="Gene3D" id="3.10.129.10">
    <property type="entry name" value="Hotdog Thioesterase"/>
    <property type="match status" value="1"/>
</dbReference>
<dbReference type="SUPFAM" id="SSF54637">
    <property type="entry name" value="Thioesterase/thiol ester dehydrase-isomerase"/>
    <property type="match status" value="1"/>
</dbReference>
<dbReference type="InterPro" id="IPR049449">
    <property type="entry name" value="TesB_ACOT8-like_N"/>
</dbReference>
<dbReference type="OrthoDB" id="9813158at2"/>
<proteinExistence type="predicted"/>
<evidence type="ECO:0000313" key="3">
    <source>
        <dbReference type="Proteomes" id="UP000295399"/>
    </source>
</evidence>
<dbReference type="EMBL" id="SLXO01000005">
    <property type="protein sequence ID" value="TCP34413.1"/>
    <property type="molecule type" value="Genomic_DNA"/>
</dbReference>
<comment type="caution">
    <text evidence="2">The sequence shown here is derived from an EMBL/GenBank/DDBJ whole genome shotgun (WGS) entry which is preliminary data.</text>
</comment>
<organism evidence="2 3">
    <name type="scientific">Rhodothalassium salexigens DSM 2132</name>
    <dbReference type="NCBI Taxonomy" id="1188247"/>
    <lineage>
        <taxon>Bacteria</taxon>
        <taxon>Pseudomonadati</taxon>
        <taxon>Pseudomonadota</taxon>
        <taxon>Alphaproteobacteria</taxon>
        <taxon>Rhodothalassiales</taxon>
        <taxon>Rhodothalassiaceae</taxon>
        <taxon>Rhodothalassium</taxon>
    </lineage>
</organism>
<dbReference type="CDD" id="cd03443">
    <property type="entry name" value="PaaI_thioesterase"/>
    <property type="match status" value="1"/>
</dbReference>
<protein>
    <submittedName>
        <fullName evidence="2">Acyl-coenzyme A thioesterase PaaI-like protein</fullName>
    </submittedName>
</protein>
<feature type="domain" description="Acyl-CoA thioesterase-like N-terminal HotDog" evidence="1">
    <location>
        <begin position="57"/>
        <end position="142"/>
    </location>
</feature>
<reference evidence="2 3" key="1">
    <citation type="submission" date="2019-03" db="EMBL/GenBank/DDBJ databases">
        <title>Genomic Encyclopedia of Type Strains, Phase IV (KMG-IV): sequencing the most valuable type-strain genomes for metagenomic binning, comparative biology and taxonomic classification.</title>
        <authorList>
            <person name="Goeker M."/>
        </authorList>
    </citation>
    <scope>NUCLEOTIDE SEQUENCE [LARGE SCALE GENOMIC DNA]</scope>
    <source>
        <strain evidence="2 3">DSM 2132</strain>
    </source>
</reference>